<keyword evidence="5" id="KW-1185">Reference proteome</keyword>
<sequence length="182" mass="19833">MSQPRQRHLNFGRKILNKLLVRLYRGTIRIESERFMPVRRMIIDALLGRAHRHLFVFPDVFIEGFEGLEIGDHVSINRSGNLSASGGLKIGDNVAIGHRVSIVTTNHGFRDEKVPIKYQPVESKAVSIGANVWIGANVTILAGISIAPGSVIAAGAVVTKSITEPNLIVGGNPARTIRGRLE</sequence>
<name>A0A1X7G147_9SPHN</name>
<dbReference type="STRING" id="941907.SAMN06295910_0963"/>
<dbReference type="Proteomes" id="UP000192934">
    <property type="component" value="Chromosome I"/>
</dbReference>
<dbReference type="RefSeq" id="WP_172840815.1">
    <property type="nucleotide sequence ID" value="NZ_LT840185.1"/>
</dbReference>
<dbReference type="GO" id="GO:0016746">
    <property type="term" value="F:acyltransferase activity"/>
    <property type="evidence" value="ECO:0007669"/>
    <property type="project" value="UniProtKB-KW"/>
</dbReference>
<dbReference type="EMBL" id="LT840185">
    <property type="protein sequence ID" value="SMF62172.1"/>
    <property type="molecule type" value="Genomic_DNA"/>
</dbReference>
<gene>
    <name evidence="4" type="ORF">SAMN06295910_0963</name>
</gene>
<evidence type="ECO:0000256" key="2">
    <source>
        <dbReference type="ARBA" id="ARBA00022737"/>
    </source>
</evidence>
<proteinExistence type="predicted"/>
<dbReference type="InterPro" id="IPR011004">
    <property type="entry name" value="Trimer_LpxA-like_sf"/>
</dbReference>
<dbReference type="InterPro" id="IPR018357">
    <property type="entry name" value="Hexapep_transf_CS"/>
</dbReference>
<dbReference type="InterPro" id="IPR001451">
    <property type="entry name" value="Hexapep"/>
</dbReference>
<dbReference type="Pfam" id="PF00132">
    <property type="entry name" value="Hexapep"/>
    <property type="match status" value="1"/>
</dbReference>
<keyword evidence="2" id="KW-0677">Repeat</keyword>
<organism evidence="4 5">
    <name type="scientific">Allosphingosinicella indica</name>
    <dbReference type="NCBI Taxonomy" id="941907"/>
    <lineage>
        <taxon>Bacteria</taxon>
        <taxon>Pseudomonadati</taxon>
        <taxon>Pseudomonadota</taxon>
        <taxon>Alphaproteobacteria</taxon>
        <taxon>Sphingomonadales</taxon>
        <taxon>Sphingomonadaceae</taxon>
        <taxon>Allosphingosinicella</taxon>
    </lineage>
</organism>
<keyword evidence="3" id="KW-0012">Acyltransferase</keyword>
<evidence type="ECO:0000256" key="1">
    <source>
        <dbReference type="ARBA" id="ARBA00022679"/>
    </source>
</evidence>
<accession>A0A1X7G147</accession>
<evidence type="ECO:0000256" key="3">
    <source>
        <dbReference type="ARBA" id="ARBA00023315"/>
    </source>
</evidence>
<evidence type="ECO:0000313" key="4">
    <source>
        <dbReference type="EMBL" id="SMF62172.1"/>
    </source>
</evidence>
<dbReference type="AlphaFoldDB" id="A0A1X7G147"/>
<dbReference type="Gene3D" id="2.160.10.10">
    <property type="entry name" value="Hexapeptide repeat proteins"/>
    <property type="match status" value="1"/>
</dbReference>
<dbReference type="SUPFAM" id="SSF51161">
    <property type="entry name" value="Trimeric LpxA-like enzymes"/>
    <property type="match status" value="1"/>
</dbReference>
<keyword evidence="1 4" id="KW-0808">Transferase</keyword>
<dbReference type="PANTHER" id="PTHR23416">
    <property type="entry name" value="SIALIC ACID SYNTHASE-RELATED"/>
    <property type="match status" value="1"/>
</dbReference>
<reference evidence="5" key="1">
    <citation type="submission" date="2017-04" db="EMBL/GenBank/DDBJ databases">
        <authorList>
            <person name="Varghese N."/>
            <person name="Submissions S."/>
        </authorList>
    </citation>
    <scope>NUCLEOTIDE SEQUENCE [LARGE SCALE GENOMIC DNA]</scope>
    <source>
        <strain evidence="5">Dd16</strain>
    </source>
</reference>
<dbReference type="InterPro" id="IPR051159">
    <property type="entry name" value="Hexapeptide_acetyltransf"/>
</dbReference>
<evidence type="ECO:0000313" key="5">
    <source>
        <dbReference type="Proteomes" id="UP000192934"/>
    </source>
</evidence>
<dbReference type="CDD" id="cd04647">
    <property type="entry name" value="LbH_MAT_like"/>
    <property type="match status" value="1"/>
</dbReference>
<dbReference type="PROSITE" id="PS00101">
    <property type="entry name" value="HEXAPEP_TRANSFERASES"/>
    <property type="match status" value="1"/>
</dbReference>
<protein>
    <submittedName>
        <fullName evidence="4">Maltose O-acetyltransferase</fullName>
    </submittedName>
</protein>